<keyword evidence="3" id="KW-1185">Reference proteome</keyword>
<organism evidence="2 3">
    <name type="scientific">Klebsormidium nitens</name>
    <name type="common">Green alga</name>
    <name type="synonym">Ulothrix nitens</name>
    <dbReference type="NCBI Taxonomy" id="105231"/>
    <lineage>
        <taxon>Eukaryota</taxon>
        <taxon>Viridiplantae</taxon>
        <taxon>Streptophyta</taxon>
        <taxon>Klebsormidiophyceae</taxon>
        <taxon>Klebsormidiales</taxon>
        <taxon>Klebsormidiaceae</taxon>
        <taxon>Klebsormidium</taxon>
    </lineage>
</organism>
<sequence>MEKLPEAVESMTLGSSGDMFDEDEPELEDLMPFYLSAEPLLGKDLLPFKRRAEERGITTPAAFLQDKGFRKALVKLVRTKAGIDGTGSPENLEGKAFLPLKRKAEERRITTPKALLQDEEFQKELSKLVRVMVTIDASSDLENAEGGEWYRDFVPEVLEPACEMDKSLAKKFNCF</sequence>
<feature type="region of interest" description="Disordered" evidence="1">
    <location>
        <begin position="1"/>
        <end position="22"/>
    </location>
</feature>
<accession>A0A1Y1IEP5</accession>
<dbReference type="Proteomes" id="UP000054558">
    <property type="component" value="Unassembled WGS sequence"/>
</dbReference>
<dbReference type="AlphaFoldDB" id="A0A1Y1IEP5"/>
<name>A0A1Y1IEP5_KLENI</name>
<gene>
    <name evidence="2" type="ORF">KFL_003610050</name>
</gene>
<dbReference type="EMBL" id="DF237310">
    <property type="protein sequence ID" value="GAQ87561.1"/>
    <property type="molecule type" value="Genomic_DNA"/>
</dbReference>
<reference evidence="2 3" key="1">
    <citation type="journal article" date="2014" name="Nat. Commun.">
        <title>Klebsormidium flaccidum genome reveals primary factors for plant terrestrial adaptation.</title>
        <authorList>
            <person name="Hori K."/>
            <person name="Maruyama F."/>
            <person name="Fujisawa T."/>
            <person name="Togashi T."/>
            <person name="Yamamoto N."/>
            <person name="Seo M."/>
            <person name="Sato S."/>
            <person name="Yamada T."/>
            <person name="Mori H."/>
            <person name="Tajima N."/>
            <person name="Moriyama T."/>
            <person name="Ikeuchi M."/>
            <person name="Watanabe M."/>
            <person name="Wada H."/>
            <person name="Kobayashi K."/>
            <person name="Saito M."/>
            <person name="Masuda T."/>
            <person name="Sasaki-Sekimoto Y."/>
            <person name="Mashiguchi K."/>
            <person name="Awai K."/>
            <person name="Shimojima M."/>
            <person name="Masuda S."/>
            <person name="Iwai M."/>
            <person name="Nobusawa T."/>
            <person name="Narise T."/>
            <person name="Kondo S."/>
            <person name="Saito H."/>
            <person name="Sato R."/>
            <person name="Murakawa M."/>
            <person name="Ihara Y."/>
            <person name="Oshima-Yamada Y."/>
            <person name="Ohtaka K."/>
            <person name="Satoh M."/>
            <person name="Sonobe K."/>
            <person name="Ishii M."/>
            <person name="Ohtani R."/>
            <person name="Kanamori-Sato M."/>
            <person name="Honoki R."/>
            <person name="Miyazaki D."/>
            <person name="Mochizuki H."/>
            <person name="Umetsu J."/>
            <person name="Higashi K."/>
            <person name="Shibata D."/>
            <person name="Kamiya Y."/>
            <person name="Sato N."/>
            <person name="Nakamura Y."/>
            <person name="Tabata S."/>
            <person name="Ida S."/>
            <person name="Kurokawa K."/>
            <person name="Ohta H."/>
        </authorList>
    </citation>
    <scope>NUCLEOTIDE SEQUENCE [LARGE SCALE GENOMIC DNA]</scope>
    <source>
        <strain evidence="2 3">NIES-2285</strain>
    </source>
</reference>
<evidence type="ECO:0000313" key="2">
    <source>
        <dbReference type="EMBL" id="GAQ87561.1"/>
    </source>
</evidence>
<evidence type="ECO:0000313" key="3">
    <source>
        <dbReference type="Proteomes" id="UP000054558"/>
    </source>
</evidence>
<evidence type="ECO:0000256" key="1">
    <source>
        <dbReference type="SAM" id="MobiDB-lite"/>
    </source>
</evidence>
<proteinExistence type="predicted"/>
<protein>
    <submittedName>
        <fullName evidence="2">Uncharacterized protein</fullName>
    </submittedName>
</protein>